<dbReference type="EMBL" id="JYFE01000042">
    <property type="protein sequence ID" value="KIT15832.1"/>
    <property type="molecule type" value="Genomic_DNA"/>
</dbReference>
<evidence type="ECO:0000256" key="2">
    <source>
        <dbReference type="ARBA" id="ARBA00022475"/>
    </source>
</evidence>
<proteinExistence type="inferred from homology"/>
<keyword evidence="3 9" id="KW-0997">Cell inner membrane</keyword>
<dbReference type="PROSITE" id="PS51779">
    <property type="entry name" value="POTRA"/>
    <property type="match status" value="1"/>
</dbReference>
<protein>
    <recommendedName>
        <fullName evidence="9">Cell division protein FtsQ</fullName>
    </recommendedName>
</protein>
<evidence type="ECO:0000256" key="5">
    <source>
        <dbReference type="ARBA" id="ARBA00022692"/>
    </source>
</evidence>
<keyword evidence="8 9" id="KW-0131">Cell cycle</keyword>
<dbReference type="OrthoDB" id="9783091at2"/>
<reference evidence="11 12" key="1">
    <citation type="submission" date="2015-02" db="EMBL/GenBank/DDBJ databases">
        <title>Genome Sequence of Jannaschia aquimarina DSM28248, a member of the Roseobacter clade.</title>
        <authorList>
            <person name="Voget S."/>
            <person name="Daniel R."/>
        </authorList>
    </citation>
    <scope>NUCLEOTIDE SEQUENCE [LARGE SCALE GENOMIC DNA]</scope>
    <source>
        <strain evidence="11 12">GSW-M26</strain>
    </source>
</reference>
<evidence type="ECO:0000256" key="1">
    <source>
        <dbReference type="ARBA" id="ARBA00004370"/>
    </source>
</evidence>
<evidence type="ECO:0000256" key="9">
    <source>
        <dbReference type="HAMAP-Rule" id="MF_00911"/>
    </source>
</evidence>
<feature type="domain" description="POTRA" evidence="10">
    <location>
        <begin position="73"/>
        <end position="141"/>
    </location>
</feature>
<organism evidence="11 12">
    <name type="scientific">Jannaschia aquimarina</name>
    <dbReference type="NCBI Taxonomy" id="935700"/>
    <lineage>
        <taxon>Bacteria</taxon>
        <taxon>Pseudomonadati</taxon>
        <taxon>Pseudomonadota</taxon>
        <taxon>Alphaproteobacteria</taxon>
        <taxon>Rhodobacterales</taxon>
        <taxon>Roseobacteraceae</taxon>
        <taxon>Jannaschia</taxon>
    </lineage>
</organism>
<dbReference type="PATRIC" id="fig|935700.4.peg.2483"/>
<dbReference type="HAMAP" id="MF_00911">
    <property type="entry name" value="FtsQ_subfam"/>
    <property type="match status" value="1"/>
</dbReference>
<evidence type="ECO:0000256" key="4">
    <source>
        <dbReference type="ARBA" id="ARBA00022618"/>
    </source>
</evidence>
<keyword evidence="7 9" id="KW-0472">Membrane</keyword>
<dbReference type="InterPro" id="IPR034746">
    <property type="entry name" value="POTRA"/>
</dbReference>
<keyword evidence="5 9" id="KW-0812">Transmembrane</keyword>
<keyword evidence="12" id="KW-1185">Reference proteome</keyword>
<evidence type="ECO:0000256" key="3">
    <source>
        <dbReference type="ARBA" id="ARBA00022519"/>
    </source>
</evidence>
<evidence type="ECO:0000259" key="10">
    <source>
        <dbReference type="PROSITE" id="PS51779"/>
    </source>
</evidence>
<comment type="similarity">
    <text evidence="9">Belongs to the FtsQ/DivIB family. FtsQ subfamily.</text>
</comment>
<comment type="caution">
    <text evidence="11">The sequence shown here is derived from an EMBL/GenBank/DDBJ whole genome shotgun (WGS) entry which is preliminary data.</text>
</comment>
<dbReference type="InterPro" id="IPR005548">
    <property type="entry name" value="Cell_div_FtsQ/DivIB_C"/>
</dbReference>
<evidence type="ECO:0000256" key="8">
    <source>
        <dbReference type="ARBA" id="ARBA00023306"/>
    </source>
</evidence>
<dbReference type="RefSeq" id="WP_043919214.1">
    <property type="nucleotide sequence ID" value="NZ_FZPF01000005.1"/>
</dbReference>
<dbReference type="GO" id="GO:0043093">
    <property type="term" value="P:FtsZ-dependent cytokinesis"/>
    <property type="evidence" value="ECO:0007669"/>
    <property type="project" value="UniProtKB-UniRule"/>
</dbReference>
<evidence type="ECO:0000313" key="11">
    <source>
        <dbReference type="EMBL" id="KIT15832.1"/>
    </source>
</evidence>
<keyword evidence="4 9" id="KW-0132">Cell division</keyword>
<dbReference type="InterPro" id="IPR045335">
    <property type="entry name" value="FtsQ_C_sf"/>
</dbReference>
<keyword evidence="6 9" id="KW-1133">Transmembrane helix</keyword>
<keyword evidence="2 9" id="KW-1003">Cell membrane</keyword>
<dbReference type="InterPro" id="IPR013685">
    <property type="entry name" value="POTRA_FtsQ_type"/>
</dbReference>
<dbReference type="Pfam" id="PF08478">
    <property type="entry name" value="POTRA_1"/>
    <property type="match status" value="1"/>
</dbReference>
<dbReference type="GO" id="GO:0090529">
    <property type="term" value="P:cell septum assembly"/>
    <property type="evidence" value="ECO:0007669"/>
    <property type="project" value="InterPro"/>
</dbReference>
<dbReference type="PANTHER" id="PTHR35851:SF1">
    <property type="entry name" value="CELL DIVISION PROTEIN FTSQ"/>
    <property type="match status" value="1"/>
</dbReference>
<dbReference type="InterPro" id="IPR026579">
    <property type="entry name" value="FtsQ"/>
</dbReference>
<dbReference type="Pfam" id="PF03799">
    <property type="entry name" value="FtsQ_DivIB_C"/>
    <property type="match status" value="1"/>
</dbReference>
<comment type="subcellular location">
    <subcellularLocation>
        <location evidence="9">Cell inner membrane</location>
        <topology evidence="9">Single-pass type II membrane protein</topology>
    </subcellularLocation>
    <subcellularLocation>
        <location evidence="1">Membrane</location>
    </subcellularLocation>
    <text evidence="9">Localizes to the division septum.</text>
</comment>
<gene>
    <name evidence="9 11" type="primary">ftsQ</name>
    <name evidence="11" type="ORF">jaqu_24120</name>
</gene>
<dbReference type="PANTHER" id="PTHR35851">
    <property type="entry name" value="CELL DIVISION PROTEIN FTSQ"/>
    <property type="match status" value="1"/>
</dbReference>
<dbReference type="GO" id="GO:0005886">
    <property type="term" value="C:plasma membrane"/>
    <property type="evidence" value="ECO:0007669"/>
    <property type="project" value="UniProtKB-SubCell"/>
</dbReference>
<evidence type="ECO:0000313" key="12">
    <source>
        <dbReference type="Proteomes" id="UP000032232"/>
    </source>
</evidence>
<feature type="transmembrane region" description="Helical" evidence="9">
    <location>
        <begin position="28"/>
        <end position="47"/>
    </location>
</feature>
<dbReference type="GO" id="GO:0032153">
    <property type="term" value="C:cell division site"/>
    <property type="evidence" value="ECO:0007669"/>
    <property type="project" value="UniProtKB-UniRule"/>
</dbReference>
<dbReference type="Gene3D" id="3.40.50.11690">
    <property type="entry name" value="Cell division protein FtsQ/DivIB"/>
    <property type="match status" value="1"/>
</dbReference>
<evidence type="ECO:0000256" key="6">
    <source>
        <dbReference type="ARBA" id="ARBA00022989"/>
    </source>
</evidence>
<dbReference type="STRING" id="935700.jaqu_24120"/>
<accession>A0A0D1CM65</accession>
<name>A0A0D1CM65_9RHOB</name>
<dbReference type="Proteomes" id="UP000032232">
    <property type="component" value="Unassembled WGS sequence"/>
</dbReference>
<evidence type="ECO:0000256" key="7">
    <source>
        <dbReference type="ARBA" id="ARBA00023136"/>
    </source>
</evidence>
<sequence length="293" mass="32607">MANVKPDPAPSKWRYRLERLWLTPLFRALVRTGIPSFTLVFLFAWYINDPHRIEAIRTGWQNAVDAVQDRPEFMVGLLRIEGAGQQLQADIQEALPLELPISRFKLDLAELRAELEKLDPVRSVELRIKSGGVLLLRVTERTPAVVWRGEDGIDVLDAEGHRVATLDSLDAAGALPLISGEGAAEVVPEALTLLRSADPIRDRLVGLVRIGDRRWDVILTGGTRILLPEVAPAAALDRALAMHEARDVLSRDIAALDLRLPRRATLRLNPGAVAELKRMQQVQRLSYEEAEDG</sequence>
<comment type="function">
    <text evidence="9">Essential cell division protein.</text>
</comment>
<dbReference type="AlphaFoldDB" id="A0A0D1CM65"/>